<dbReference type="OrthoDB" id="9794403at2"/>
<gene>
    <name evidence="3" type="ORF">CLV58_14030</name>
</gene>
<organism evidence="3 4">
    <name type="scientific">Spirosoma oryzae</name>
    <dbReference type="NCBI Taxonomy" id="1469603"/>
    <lineage>
        <taxon>Bacteria</taxon>
        <taxon>Pseudomonadati</taxon>
        <taxon>Bacteroidota</taxon>
        <taxon>Cytophagia</taxon>
        <taxon>Cytophagales</taxon>
        <taxon>Cytophagaceae</taxon>
        <taxon>Spirosoma</taxon>
    </lineage>
</organism>
<evidence type="ECO:0000313" key="3">
    <source>
        <dbReference type="EMBL" id="PRY24131.1"/>
    </source>
</evidence>
<dbReference type="NCBIfam" id="NF047646">
    <property type="entry name" value="REP_Tyr_transpos"/>
    <property type="match status" value="1"/>
</dbReference>
<dbReference type="AlphaFoldDB" id="A0A2T0RSJ8"/>
<dbReference type="SMART" id="SM01321">
    <property type="entry name" value="Y1_Tnp"/>
    <property type="match status" value="1"/>
</dbReference>
<name>A0A2T0RSJ8_9BACT</name>
<proteinExistence type="predicted"/>
<keyword evidence="4" id="KW-1185">Reference proteome</keyword>
<protein>
    <submittedName>
        <fullName evidence="3">Transposase IS200 family protein</fullName>
    </submittedName>
</protein>
<dbReference type="GO" id="GO:0006313">
    <property type="term" value="P:DNA transposition"/>
    <property type="evidence" value="ECO:0007669"/>
    <property type="project" value="InterPro"/>
</dbReference>
<evidence type="ECO:0000256" key="1">
    <source>
        <dbReference type="SAM" id="Coils"/>
    </source>
</evidence>
<dbReference type="InterPro" id="IPR036515">
    <property type="entry name" value="Transposase_17_sf"/>
</dbReference>
<dbReference type="Proteomes" id="UP000238375">
    <property type="component" value="Unassembled WGS sequence"/>
</dbReference>
<comment type="caution">
    <text evidence="3">The sequence shown here is derived from an EMBL/GenBank/DDBJ whole genome shotgun (WGS) entry which is preliminary data.</text>
</comment>
<sequence>MLTHYTRYLPHMLPPEETYFITFRLHGSLPQDVMDRLLDEKASLQRQLADQVAEGNESEQQVSARYNKRYFARFDKAMDTAMQGNDWLRQSAVADIVRSAIHHYDGTAYTLHAYCIMPNHVHMLVTALANNKPFCVIMKSLKGYTARKANALLNRTGQPFWQPESYDHVVRHAAEFQRITTYILNNPIKAGLAKDWSDWPYSYVAV</sequence>
<reference evidence="3 4" key="1">
    <citation type="submission" date="2018-03" db="EMBL/GenBank/DDBJ databases">
        <title>Genomic Encyclopedia of Archaeal and Bacterial Type Strains, Phase II (KMG-II): from individual species to whole genera.</title>
        <authorList>
            <person name="Goeker M."/>
        </authorList>
    </citation>
    <scope>NUCLEOTIDE SEQUENCE [LARGE SCALE GENOMIC DNA]</scope>
    <source>
        <strain evidence="3 4">DSM 28354</strain>
    </source>
</reference>
<feature type="coiled-coil region" evidence="1">
    <location>
        <begin position="34"/>
        <end position="61"/>
    </location>
</feature>
<dbReference type="Pfam" id="PF01797">
    <property type="entry name" value="Y1_Tnp"/>
    <property type="match status" value="1"/>
</dbReference>
<keyword evidence="1" id="KW-0175">Coiled coil</keyword>
<accession>A0A2T0RSJ8</accession>
<dbReference type="Gene3D" id="3.30.70.1290">
    <property type="entry name" value="Transposase IS200-like"/>
    <property type="match status" value="1"/>
</dbReference>
<dbReference type="PANTHER" id="PTHR36966:SF1">
    <property type="entry name" value="REP-ASSOCIATED TYROSINE TRANSPOSASE"/>
    <property type="match status" value="1"/>
</dbReference>
<dbReference type="InterPro" id="IPR002686">
    <property type="entry name" value="Transposase_17"/>
</dbReference>
<feature type="domain" description="Transposase IS200-like" evidence="2">
    <location>
        <begin position="14"/>
        <end position="186"/>
    </location>
</feature>
<dbReference type="SUPFAM" id="SSF143422">
    <property type="entry name" value="Transposase IS200-like"/>
    <property type="match status" value="1"/>
</dbReference>
<dbReference type="GO" id="GO:0004803">
    <property type="term" value="F:transposase activity"/>
    <property type="evidence" value="ECO:0007669"/>
    <property type="project" value="InterPro"/>
</dbReference>
<dbReference type="PANTHER" id="PTHR36966">
    <property type="entry name" value="REP-ASSOCIATED TYROSINE TRANSPOSASE"/>
    <property type="match status" value="1"/>
</dbReference>
<dbReference type="RefSeq" id="WP_106140789.1">
    <property type="nucleotide sequence ID" value="NZ_PVTE01000040.1"/>
</dbReference>
<evidence type="ECO:0000259" key="2">
    <source>
        <dbReference type="SMART" id="SM01321"/>
    </source>
</evidence>
<evidence type="ECO:0000313" key="4">
    <source>
        <dbReference type="Proteomes" id="UP000238375"/>
    </source>
</evidence>
<dbReference type="InterPro" id="IPR052715">
    <property type="entry name" value="RAYT_transposase"/>
</dbReference>
<dbReference type="GO" id="GO:0043565">
    <property type="term" value="F:sequence-specific DNA binding"/>
    <property type="evidence" value="ECO:0007669"/>
    <property type="project" value="TreeGrafter"/>
</dbReference>
<dbReference type="EMBL" id="PVTE01000040">
    <property type="protein sequence ID" value="PRY24131.1"/>
    <property type="molecule type" value="Genomic_DNA"/>
</dbReference>